<keyword evidence="2" id="KW-0645">Protease</keyword>
<evidence type="ECO:0000313" key="2">
    <source>
        <dbReference type="EMBL" id="MBB4662424.1"/>
    </source>
</evidence>
<reference evidence="2 3" key="1">
    <citation type="submission" date="2020-08" db="EMBL/GenBank/DDBJ databases">
        <title>Genomic Encyclopedia of Archaeal and Bacterial Type Strains, Phase II (KMG-II): from individual species to whole genera.</title>
        <authorList>
            <person name="Goeker M."/>
        </authorList>
    </citation>
    <scope>NUCLEOTIDE SEQUENCE [LARGE SCALE GENOMIC DNA]</scope>
    <source>
        <strain evidence="2 3">DSM 23288</strain>
    </source>
</reference>
<dbReference type="EMBL" id="JACHNU010000002">
    <property type="protein sequence ID" value="MBB4662424.1"/>
    <property type="molecule type" value="Genomic_DNA"/>
</dbReference>
<keyword evidence="3" id="KW-1185">Reference proteome</keyword>
<dbReference type="GO" id="GO:0004177">
    <property type="term" value="F:aminopeptidase activity"/>
    <property type="evidence" value="ECO:0007669"/>
    <property type="project" value="UniProtKB-KW"/>
</dbReference>
<dbReference type="PANTHER" id="PTHR46112">
    <property type="entry name" value="AMINOPEPTIDASE"/>
    <property type="match status" value="1"/>
</dbReference>
<dbReference type="SUPFAM" id="SSF55920">
    <property type="entry name" value="Creatinase/aminopeptidase"/>
    <property type="match status" value="1"/>
</dbReference>
<gene>
    <name evidence="2" type="ORF">BDZ31_002010</name>
</gene>
<feature type="domain" description="Peptidase M24" evidence="1">
    <location>
        <begin position="17"/>
        <end position="215"/>
    </location>
</feature>
<dbReference type="PANTHER" id="PTHR46112:SF3">
    <property type="entry name" value="AMINOPEPTIDASE YPDF"/>
    <property type="match status" value="1"/>
</dbReference>
<dbReference type="InterPro" id="IPR000994">
    <property type="entry name" value="Pept_M24"/>
</dbReference>
<dbReference type="InterPro" id="IPR036005">
    <property type="entry name" value="Creatinase/aminopeptidase-like"/>
</dbReference>
<dbReference type="RefSeq" id="WP_183341608.1">
    <property type="nucleotide sequence ID" value="NZ_JACHNU010000002.1"/>
</dbReference>
<dbReference type="AlphaFoldDB" id="A0A840IEC9"/>
<protein>
    <submittedName>
        <fullName evidence="2">Xaa-Pro aminopeptidase</fullName>
    </submittedName>
</protein>
<dbReference type="InterPro" id="IPR050659">
    <property type="entry name" value="Peptidase_M24B"/>
</dbReference>
<organism evidence="2 3">
    <name type="scientific">Conexibacter arvalis</name>
    <dbReference type="NCBI Taxonomy" id="912552"/>
    <lineage>
        <taxon>Bacteria</taxon>
        <taxon>Bacillati</taxon>
        <taxon>Actinomycetota</taxon>
        <taxon>Thermoleophilia</taxon>
        <taxon>Solirubrobacterales</taxon>
        <taxon>Conexibacteraceae</taxon>
        <taxon>Conexibacter</taxon>
    </lineage>
</organism>
<proteinExistence type="predicted"/>
<name>A0A840IEC9_9ACTN</name>
<evidence type="ECO:0000313" key="3">
    <source>
        <dbReference type="Proteomes" id="UP000585272"/>
    </source>
</evidence>
<sequence>MRRDARPAPADDAAIDGIRRAARLASDGQRALRSALRAGATELEAWRHVARLLEEAGADPGEAVVDLVSGTRTALVGAPPTERTLAPGDAVIFDLAPRVGGWWADSCATLCVGGAAPAELRRRHDAARRALAAGIASTRPGVAAAEVDRVVRDAMAAGGYAYSHHSGHGVGASAQQAPWIRPGSGDVLLEGDVIALEPGTYDAGPGVRVEHLLLVCADGAHPLTDHDLTLD</sequence>
<keyword evidence="2" id="KW-0378">Hydrolase</keyword>
<accession>A0A840IEC9</accession>
<dbReference type="Gene3D" id="3.90.230.10">
    <property type="entry name" value="Creatinase/methionine aminopeptidase superfamily"/>
    <property type="match status" value="1"/>
</dbReference>
<dbReference type="Pfam" id="PF00557">
    <property type="entry name" value="Peptidase_M24"/>
    <property type="match status" value="1"/>
</dbReference>
<comment type="caution">
    <text evidence="2">The sequence shown here is derived from an EMBL/GenBank/DDBJ whole genome shotgun (WGS) entry which is preliminary data.</text>
</comment>
<keyword evidence="2" id="KW-0031">Aminopeptidase</keyword>
<dbReference type="Proteomes" id="UP000585272">
    <property type="component" value="Unassembled WGS sequence"/>
</dbReference>
<evidence type="ECO:0000259" key="1">
    <source>
        <dbReference type="Pfam" id="PF00557"/>
    </source>
</evidence>
<dbReference type="CDD" id="cd01066">
    <property type="entry name" value="APP_MetAP"/>
    <property type="match status" value="1"/>
</dbReference>